<dbReference type="SUPFAM" id="SSF47384">
    <property type="entry name" value="Homodimeric domain of signal transducing histidine kinase"/>
    <property type="match status" value="1"/>
</dbReference>
<feature type="transmembrane region" description="Helical" evidence="7">
    <location>
        <begin position="129"/>
        <end position="147"/>
    </location>
</feature>
<dbReference type="PANTHER" id="PTHR43711">
    <property type="entry name" value="TWO-COMPONENT HISTIDINE KINASE"/>
    <property type="match status" value="1"/>
</dbReference>
<evidence type="ECO:0000256" key="2">
    <source>
        <dbReference type="ARBA" id="ARBA00012438"/>
    </source>
</evidence>
<feature type="domain" description="Histidine kinase" evidence="8">
    <location>
        <begin position="229"/>
        <end position="444"/>
    </location>
</feature>
<dbReference type="GO" id="GO:0016740">
    <property type="term" value="F:transferase activity"/>
    <property type="evidence" value="ECO:0007669"/>
    <property type="project" value="UniProtKB-KW"/>
</dbReference>
<evidence type="ECO:0000313" key="10">
    <source>
        <dbReference type="Proteomes" id="UP000679725"/>
    </source>
</evidence>
<name>A0ABN7R6A0_9BACT</name>
<dbReference type="InterPro" id="IPR003661">
    <property type="entry name" value="HisK_dim/P_dom"/>
</dbReference>
<evidence type="ECO:0000256" key="1">
    <source>
        <dbReference type="ARBA" id="ARBA00000085"/>
    </source>
</evidence>
<accession>A0ABN7R6A0</accession>
<evidence type="ECO:0000256" key="3">
    <source>
        <dbReference type="ARBA" id="ARBA00022553"/>
    </source>
</evidence>
<organism evidence="9 10">
    <name type="scientific">Dyadobacter linearis</name>
    <dbReference type="NCBI Taxonomy" id="2823330"/>
    <lineage>
        <taxon>Bacteria</taxon>
        <taxon>Pseudomonadati</taxon>
        <taxon>Bacteroidota</taxon>
        <taxon>Cytophagia</taxon>
        <taxon>Cytophagales</taxon>
        <taxon>Spirosomataceae</taxon>
        <taxon>Dyadobacter</taxon>
    </lineage>
</organism>
<keyword evidence="7" id="KW-1133">Transmembrane helix</keyword>
<evidence type="ECO:0000259" key="8">
    <source>
        <dbReference type="PROSITE" id="PS50109"/>
    </source>
</evidence>
<feature type="transmembrane region" description="Helical" evidence="7">
    <location>
        <begin position="47"/>
        <end position="71"/>
    </location>
</feature>
<dbReference type="Proteomes" id="UP000679725">
    <property type="component" value="Unassembled WGS sequence"/>
</dbReference>
<evidence type="ECO:0000313" key="9">
    <source>
        <dbReference type="EMBL" id="CAG5068809.1"/>
    </source>
</evidence>
<dbReference type="SMART" id="SM00387">
    <property type="entry name" value="HATPase_c"/>
    <property type="match status" value="1"/>
</dbReference>
<dbReference type="PANTHER" id="PTHR43711:SF1">
    <property type="entry name" value="HISTIDINE KINASE 1"/>
    <property type="match status" value="1"/>
</dbReference>
<dbReference type="Pfam" id="PF02518">
    <property type="entry name" value="HATPase_c"/>
    <property type="match status" value="1"/>
</dbReference>
<gene>
    <name evidence="9" type="primary">sasA_12</name>
    <name evidence="9" type="ORF">DYBT9623_01541</name>
</gene>
<dbReference type="EC" id="2.7.13.3" evidence="2"/>
<keyword evidence="10" id="KW-1185">Reference proteome</keyword>
<comment type="catalytic activity">
    <reaction evidence="1">
        <text>ATP + protein L-histidine = ADP + protein N-phospho-L-histidine.</text>
        <dbReference type="EC" id="2.7.13.3"/>
    </reaction>
</comment>
<dbReference type="PROSITE" id="PS50109">
    <property type="entry name" value="HIS_KIN"/>
    <property type="match status" value="1"/>
</dbReference>
<sequence>MLPQQYFYQVWARLSGDPSKFPLHARIFHSVCLISIFALSYNVPFNYIIGLPNIALASFFGLVVACAVYYISRFKNRPEISIPIVNISGLLLFTFNYFMNSGISGPTDLYFLLFLLLSIVISPTNEYKFWIPVNVGMFLILGIAEYLSPETFPNTYDDRFSKFIDHLSSYLVVAAITFFCTYYIRRSYENEKLITAEKSEAIEKQNEQIIEKNRELEGINAEKNKLMSIVAHDLRSPLGSIQNFLELLTQHDLEEQQKLDIENDLLNATKNTLAMLSKLLDWSKSQLYGVSARPEMLNLSKLLQSTLELEADIAFRKGITLDYQLSPSMSVFADGDMMQIVVRNIIGNATKFTKSGGRITVRANSEHNQCVISVQDDGIGMSAEKSESIFSLNVESTYGTKNEKGVGLGLLLCIEFVKAQNGRIWFESEPGNGTCFYISIPTSNAADTIAPDLTSDIRLRA</sequence>
<evidence type="ECO:0000256" key="7">
    <source>
        <dbReference type="SAM" id="Phobius"/>
    </source>
</evidence>
<dbReference type="InterPro" id="IPR003594">
    <property type="entry name" value="HATPase_dom"/>
</dbReference>
<dbReference type="EMBL" id="CAJRAU010000002">
    <property type="protein sequence ID" value="CAG5068809.1"/>
    <property type="molecule type" value="Genomic_DNA"/>
</dbReference>
<keyword evidence="7" id="KW-0472">Membrane</keyword>
<evidence type="ECO:0000256" key="4">
    <source>
        <dbReference type="ARBA" id="ARBA00022679"/>
    </source>
</evidence>
<keyword evidence="7" id="KW-0812">Transmembrane</keyword>
<dbReference type="Gene3D" id="3.30.565.10">
    <property type="entry name" value="Histidine kinase-like ATPase, C-terminal domain"/>
    <property type="match status" value="1"/>
</dbReference>
<dbReference type="InterPro" id="IPR036890">
    <property type="entry name" value="HATPase_C_sf"/>
</dbReference>
<protein>
    <recommendedName>
        <fullName evidence="2">histidine kinase</fullName>
        <ecNumber evidence="2">2.7.13.3</ecNumber>
    </recommendedName>
</protein>
<dbReference type="Pfam" id="PF00512">
    <property type="entry name" value="HisKA"/>
    <property type="match status" value="1"/>
</dbReference>
<comment type="caution">
    <text evidence="9">The sequence shown here is derived from an EMBL/GenBank/DDBJ whole genome shotgun (WGS) entry which is preliminary data.</text>
</comment>
<proteinExistence type="predicted"/>
<dbReference type="PRINTS" id="PR00344">
    <property type="entry name" value="BCTRLSENSOR"/>
</dbReference>
<keyword evidence="6" id="KW-0902">Two-component regulatory system</keyword>
<evidence type="ECO:0000256" key="6">
    <source>
        <dbReference type="ARBA" id="ARBA00023012"/>
    </source>
</evidence>
<dbReference type="InterPro" id="IPR050736">
    <property type="entry name" value="Sensor_HK_Regulatory"/>
</dbReference>
<feature type="transmembrane region" description="Helical" evidence="7">
    <location>
        <begin position="167"/>
        <end position="184"/>
    </location>
</feature>
<feature type="transmembrane region" description="Helical" evidence="7">
    <location>
        <begin position="80"/>
        <end position="99"/>
    </location>
</feature>
<keyword evidence="4 9" id="KW-0808">Transferase</keyword>
<dbReference type="SUPFAM" id="SSF55874">
    <property type="entry name" value="ATPase domain of HSP90 chaperone/DNA topoisomerase II/histidine kinase"/>
    <property type="match status" value="1"/>
</dbReference>
<keyword evidence="3" id="KW-0597">Phosphoprotein</keyword>
<dbReference type="InterPro" id="IPR005467">
    <property type="entry name" value="His_kinase_dom"/>
</dbReference>
<dbReference type="Gene3D" id="1.10.287.130">
    <property type="match status" value="1"/>
</dbReference>
<evidence type="ECO:0000256" key="5">
    <source>
        <dbReference type="ARBA" id="ARBA00022777"/>
    </source>
</evidence>
<reference evidence="9 10" key="1">
    <citation type="submission" date="2021-04" db="EMBL/GenBank/DDBJ databases">
        <authorList>
            <person name="Rodrigo-Torres L."/>
            <person name="Arahal R. D."/>
            <person name="Lucena T."/>
        </authorList>
    </citation>
    <scope>NUCLEOTIDE SEQUENCE [LARGE SCALE GENOMIC DNA]</scope>
    <source>
        <strain evidence="9 10">CECT 9623</strain>
    </source>
</reference>
<dbReference type="RefSeq" id="WP_215232936.1">
    <property type="nucleotide sequence ID" value="NZ_CAJRAU010000002.1"/>
</dbReference>
<dbReference type="InterPro" id="IPR036097">
    <property type="entry name" value="HisK_dim/P_sf"/>
</dbReference>
<dbReference type="InterPro" id="IPR004358">
    <property type="entry name" value="Sig_transdc_His_kin-like_C"/>
</dbReference>
<dbReference type="SMART" id="SM00388">
    <property type="entry name" value="HisKA"/>
    <property type="match status" value="1"/>
</dbReference>
<feature type="transmembrane region" description="Helical" evidence="7">
    <location>
        <begin position="21"/>
        <end position="41"/>
    </location>
</feature>
<feature type="transmembrane region" description="Helical" evidence="7">
    <location>
        <begin position="105"/>
        <end position="122"/>
    </location>
</feature>
<dbReference type="CDD" id="cd00082">
    <property type="entry name" value="HisKA"/>
    <property type="match status" value="1"/>
</dbReference>
<keyword evidence="5" id="KW-0418">Kinase</keyword>